<feature type="compositionally biased region" description="Pro residues" evidence="1">
    <location>
        <begin position="242"/>
        <end position="260"/>
    </location>
</feature>
<feature type="domain" description="Fibronectin type-III" evidence="2">
    <location>
        <begin position="134"/>
        <end position="232"/>
    </location>
</feature>
<name>A0A6J7K7C2_9ZZZZ</name>
<dbReference type="PROSITE" id="PS50853">
    <property type="entry name" value="FN3"/>
    <property type="match status" value="1"/>
</dbReference>
<feature type="region of interest" description="Disordered" evidence="1">
    <location>
        <begin position="234"/>
        <end position="268"/>
    </location>
</feature>
<evidence type="ECO:0000256" key="1">
    <source>
        <dbReference type="SAM" id="MobiDB-lite"/>
    </source>
</evidence>
<dbReference type="InterPro" id="IPR003961">
    <property type="entry name" value="FN3_dom"/>
</dbReference>
<dbReference type="EMBL" id="CAFBNE010000045">
    <property type="protein sequence ID" value="CAB4951355.1"/>
    <property type="molecule type" value="Genomic_DNA"/>
</dbReference>
<evidence type="ECO:0000259" key="2">
    <source>
        <dbReference type="PROSITE" id="PS50853"/>
    </source>
</evidence>
<evidence type="ECO:0000313" key="3">
    <source>
        <dbReference type="EMBL" id="CAB4951355.1"/>
    </source>
</evidence>
<dbReference type="InterPro" id="IPR036116">
    <property type="entry name" value="FN3_sf"/>
</dbReference>
<proteinExistence type="predicted"/>
<dbReference type="SUPFAM" id="SSF49265">
    <property type="entry name" value="Fibronectin type III"/>
    <property type="match status" value="1"/>
</dbReference>
<organism evidence="3">
    <name type="scientific">freshwater metagenome</name>
    <dbReference type="NCBI Taxonomy" id="449393"/>
    <lineage>
        <taxon>unclassified sequences</taxon>
        <taxon>metagenomes</taxon>
        <taxon>ecological metagenomes</taxon>
    </lineage>
</organism>
<dbReference type="AlphaFoldDB" id="A0A6J7K7C2"/>
<gene>
    <name evidence="3" type="ORF">UFOPK3772_01567</name>
</gene>
<dbReference type="InterPro" id="IPR013783">
    <property type="entry name" value="Ig-like_fold"/>
</dbReference>
<reference evidence="3" key="1">
    <citation type="submission" date="2020-05" db="EMBL/GenBank/DDBJ databases">
        <authorList>
            <person name="Chiriac C."/>
            <person name="Salcher M."/>
            <person name="Ghai R."/>
            <person name="Kavagutti S V."/>
        </authorList>
    </citation>
    <scope>NUCLEOTIDE SEQUENCE</scope>
</reference>
<dbReference type="Gene3D" id="2.60.40.10">
    <property type="entry name" value="Immunoglobulins"/>
    <property type="match status" value="1"/>
</dbReference>
<accession>A0A6J7K7C2</accession>
<protein>
    <submittedName>
        <fullName evidence="3">Unannotated protein</fullName>
    </submittedName>
</protein>
<sequence>MWRTSTRAWLARIVMATIAVVGIAGAPAAAAAGEPVSGVSIASSIIAQDIIPAPMAPVMLVVAADADTSSGLTVRCSRGKPVAVQARGEKTRTAMVSAAGAPVVFTGLTVGKSCTVSIDRTRIRTATPVATPSPGWGLTVSTTGTAGVVAHAWQHQMTRPQGTVTYRVTATPVTPDGRVLTSPETVAATAPGTAWILEGLDRSVRYAFSVAPVNSAASGAATTAVMSRTLGDILGTGKAPATPSPPAAPTPAPVPEPEPVAPSGSGGPAAPSTRTIYVCPAGYADTGNVCTRAIAYTFHSETVTQPYTFHSGVVGSHVFTHPPTHCGYLPNPTSPTGLDIYC</sequence>